<organism evidence="12 13">
    <name type="scientific">Meloidogyne javanica</name>
    <name type="common">Root-knot nematode worm</name>
    <dbReference type="NCBI Taxonomy" id="6303"/>
    <lineage>
        <taxon>Eukaryota</taxon>
        <taxon>Metazoa</taxon>
        <taxon>Ecdysozoa</taxon>
        <taxon>Nematoda</taxon>
        <taxon>Chromadorea</taxon>
        <taxon>Rhabditida</taxon>
        <taxon>Tylenchina</taxon>
        <taxon>Tylenchomorpha</taxon>
        <taxon>Tylenchoidea</taxon>
        <taxon>Meloidogynidae</taxon>
        <taxon>Meloidogyninae</taxon>
        <taxon>Meloidogyne</taxon>
        <taxon>Meloidogyne incognita group</taxon>
    </lineage>
</organism>
<protein>
    <submittedName>
        <fullName evidence="13">Nuclear receptor domain-containing protein</fullName>
    </submittedName>
</protein>
<evidence type="ECO:0000256" key="10">
    <source>
        <dbReference type="ARBA" id="ARBA00023242"/>
    </source>
</evidence>
<dbReference type="PROSITE" id="PS51030">
    <property type="entry name" value="NUCLEAR_REC_DBD_2"/>
    <property type="match status" value="1"/>
</dbReference>
<keyword evidence="3" id="KW-0479">Metal-binding</keyword>
<evidence type="ECO:0000313" key="13">
    <source>
        <dbReference type="WBParaSite" id="scaffold13708_cov186.g17021"/>
    </source>
</evidence>
<dbReference type="GO" id="GO:0000978">
    <property type="term" value="F:RNA polymerase II cis-regulatory region sequence-specific DNA binding"/>
    <property type="evidence" value="ECO:0007669"/>
    <property type="project" value="InterPro"/>
</dbReference>
<dbReference type="Proteomes" id="UP000887561">
    <property type="component" value="Unplaced"/>
</dbReference>
<dbReference type="GO" id="GO:0005634">
    <property type="term" value="C:nucleus"/>
    <property type="evidence" value="ECO:0007669"/>
    <property type="project" value="UniProtKB-SubCell"/>
</dbReference>
<dbReference type="InterPro" id="IPR001628">
    <property type="entry name" value="Znf_hrmn_rcpt"/>
</dbReference>
<dbReference type="Pfam" id="PF00105">
    <property type="entry name" value="zf-C4"/>
    <property type="match status" value="1"/>
</dbReference>
<accession>A0A915LKN0</accession>
<dbReference type="InterPro" id="IPR035500">
    <property type="entry name" value="NHR-like_dom_sf"/>
</dbReference>
<dbReference type="GO" id="GO:0003700">
    <property type="term" value="F:DNA-binding transcription factor activity"/>
    <property type="evidence" value="ECO:0007669"/>
    <property type="project" value="InterPro"/>
</dbReference>
<feature type="domain" description="Nuclear receptor" evidence="11">
    <location>
        <begin position="89"/>
        <end position="162"/>
    </location>
</feature>
<keyword evidence="12" id="KW-1185">Reference proteome</keyword>
<keyword evidence="5" id="KW-0862">Zinc</keyword>
<dbReference type="SUPFAM" id="SSF48508">
    <property type="entry name" value="Nuclear receptor ligand-binding domain"/>
    <property type="match status" value="1"/>
</dbReference>
<keyword evidence="9" id="KW-0675">Receptor</keyword>
<evidence type="ECO:0000256" key="4">
    <source>
        <dbReference type="ARBA" id="ARBA00022771"/>
    </source>
</evidence>
<name>A0A915LKN0_MELJA</name>
<evidence type="ECO:0000256" key="1">
    <source>
        <dbReference type="ARBA" id="ARBA00004123"/>
    </source>
</evidence>
<keyword evidence="10" id="KW-0539">Nucleus</keyword>
<comment type="similarity">
    <text evidence="2">Belongs to the nuclear hormone receptor family.</text>
</comment>
<evidence type="ECO:0000256" key="9">
    <source>
        <dbReference type="ARBA" id="ARBA00023170"/>
    </source>
</evidence>
<evidence type="ECO:0000313" key="12">
    <source>
        <dbReference type="Proteomes" id="UP000887561"/>
    </source>
</evidence>
<dbReference type="Gene3D" id="3.30.50.10">
    <property type="entry name" value="Erythroid Transcription Factor GATA-1, subunit A"/>
    <property type="match status" value="1"/>
</dbReference>
<dbReference type="CDD" id="cd06960">
    <property type="entry name" value="NR_DBD_HNF4A"/>
    <property type="match status" value="1"/>
</dbReference>
<comment type="subcellular location">
    <subcellularLocation>
        <location evidence="1">Nucleus</location>
    </subcellularLocation>
</comment>
<dbReference type="SUPFAM" id="SSF57716">
    <property type="entry name" value="Glucocorticoid receptor-like (DNA-binding domain)"/>
    <property type="match status" value="1"/>
</dbReference>
<dbReference type="InterPro" id="IPR049636">
    <property type="entry name" value="HNF4-like_DBD"/>
</dbReference>
<evidence type="ECO:0000256" key="3">
    <source>
        <dbReference type="ARBA" id="ARBA00022723"/>
    </source>
</evidence>
<dbReference type="WBParaSite" id="scaffold13708_cov186.g17021">
    <property type="protein sequence ID" value="scaffold13708_cov186.g17021"/>
    <property type="gene ID" value="scaffold13708_cov186.g17021"/>
</dbReference>
<dbReference type="AlphaFoldDB" id="A0A915LKN0"/>
<dbReference type="GO" id="GO:0008270">
    <property type="term" value="F:zinc ion binding"/>
    <property type="evidence" value="ECO:0007669"/>
    <property type="project" value="UniProtKB-KW"/>
</dbReference>
<evidence type="ECO:0000256" key="6">
    <source>
        <dbReference type="ARBA" id="ARBA00023015"/>
    </source>
</evidence>
<reference evidence="13" key="1">
    <citation type="submission" date="2022-11" db="UniProtKB">
        <authorList>
            <consortium name="WormBaseParasite"/>
        </authorList>
    </citation>
    <scope>IDENTIFICATION</scope>
</reference>
<keyword evidence="4" id="KW-0863">Zinc-finger</keyword>
<evidence type="ECO:0000256" key="8">
    <source>
        <dbReference type="ARBA" id="ARBA00023163"/>
    </source>
</evidence>
<proteinExistence type="inferred from homology"/>
<evidence type="ECO:0000256" key="5">
    <source>
        <dbReference type="ARBA" id="ARBA00022833"/>
    </source>
</evidence>
<dbReference type="PRINTS" id="PR00047">
    <property type="entry name" value="STROIDFINGER"/>
</dbReference>
<evidence type="ECO:0000256" key="2">
    <source>
        <dbReference type="ARBA" id="ARBA00005993"/>
    </source>
</evidence>
<dbReference type="PANTHER" id="PTHR24083">
    <property type="entry name" value="NUCLEAR HORMONE RECEPTOR"/>
    <property type="match status" value="1"/>
</dbReference>
<evidence type="ECO:0000259" key="11">
    <source>
        <dbReference type="PROSITE" id="PS51030"/>
    </source>
</evidence>
<keyword evidence="7" id="KW-0238">DNA-binding</keyword>
<keyword evidence="6" id="KW-0805">Transcription regulation</keyword>
<dbReference type="InterPro" id="IPR050274">
    <property type="entry name" value="Nuclear_hormone_rcpt_NR2"/>
</dbReference>
<evidence type="ECO:0000256" key="7">
    <source>
        <dbReference type="ARBA" id="ARBA00023125"/>
    </source>
</evidence>
<sequence>MYSPHSFRNSEANYSICNISTSHSPGFSHPFFEDDYVSLEDLENQIDKKTLLCFSNISSNINNESVIDNNKSLENNNEKNSGSIKKERPTDCVVCARPAKCCHFDVPSCLGCRSFFRRSILNQRSYSCKNNGNCQIGKGELCRSCRFDRCLLGGMDFRTIQKFPDGLSVDKISALLTEKKRQLSEKASIGGLSGIERSEVELLQLLIYSDNNLLYIRHSETDISTSIYFGKSMSDLINSDGGGLTYSILAITDQFSKHRRVAKSYNFYQQRFREGDYSILSPNWLYIDSFLFIEMTKTMPVFQQLSFEDKIRLYSRNGMATVVFSALFYTTSELSRSGYGIIQTEIEKLSKALMFYERSRWGDAGGAMRFTNLMLTLSAAFQISNAHRKFLMRVANFYSAVGSPKSFKCLLAAFAKS</sequence>
<dbReference type="SMART" id="SM00399">
    <property type="entry name" value="ZnF_C4"/>
    <property type="match status" value="1"/>
</dbReference>
<keyword evidence="8" id="KW-0804">Transcription</keyword>
<dbReference type="InterPro" id="IPR013088">
    <property type="entry name" value="Znf_NHR/GATA"/>
</dbReference>